<name>A0AAV4RJ76_9ARAC</name>
<dbReference type="EMBL" id="BPLQ01006094">
    <property type="protein sequence ID" value="GIY20058.1"/>
    <property type="molecule type" value="Genomic_DNA"/>
</dbReference>
<keyword evidence="2" id="KW-1185">Reference proteome</keyword>
<evidence type="ECO:0000313" key="1">
    <source>
        <dbReference type="EMBL" id="GIY20058.1"/>
    </source>
</evidence>
<gene>
    <name evidence="1" type="ORF">CDAR_198171</name>
</gene>
<dbReference type="Proteomes" id="UP001054837">
    <property type="component" value="Unassembled WGS sequence"/>
</dbReference>
<reference evidence="1 2" key="1">
    <citation type="submission" date="2021-06" db="EMBL/GenBank/DDBJ databases">
        <title>Caerostris darwini draft genome.</title>
        <authorList>
            <person name="Kono N."/>
            <person name="Arakawa K."/>
        </authorList>
    </citation>
    <scope>NUCLEOTIDE SEQUENCE [LARGE SCALE GENOMIC DNA]</scope>
</reference>
<sequence>MEGGQLPDSNLAPDYLKWDLEKQEKKKEMLCARRNGRINKRIGGNLDRTAFWDIKIGAEVCSDWDKVTWILDLGNLRSKPNNTS</sequence>
<accession>A0AAV4RJ76</accession>
<organism evidence="1 2">
    <name type="scientific">Caerostris darwini</name>
    <dbReference type="NCBI Taxonomy" id="1538125"/>
    <lineage>
        <taxon>Eukaryota</taxon>
        <taxon>Metazoa</taxon>
        <taxon>Ecdysozoa</taxon>
        <taxon>Arthropoda</taxon>
        <taxon>Chelicerata</taxon>
        <taxon>Arachnida</taxon>
        <taxon>Araneae</taxon>
        <taxon>Araneomorphae</taxon>
        <taxon>Entelegynae</taxon>
        <taxon>Araneoidea</taxon>
        <taxon>Araneidae</taxon>
        <taxon>Caerostris</taxon>
    </lineage>
</organism>
<protein>
    <submittedName>
        <fullName evidence="1">Uncharacterized protein</fullName>
    </submittedName>
</protein>
<dbReference type="AlphaFoldDB" id="A0AAV4RJ76"/>
<comment type="caution">
    <text evidence="1">The sequence shown here is derived from an EMBL/GenBank/DDBJ whole genome shotgun (WGS) entry which is preliminary data.</text>
</comment>
<evidence type="ECO:0000313" key="2">
    <source>
        <dbReference type="Proteomes" id="UP001054837"/>
    </source>
</evidence>
<proteinExistence type="predicted"/>